<evidence type="ECO:0000313" key="1">
    <source>
        <dbReference type="EMBL" id="CAA9586227.1"/>
    </source>
</evidence>
<gene>
    <name evidence="1" type="ORF">AVDCRST_MAG88-3980</name>
</gene>
<dbReference type="EMBL" id="CADCWM010000982">
    <property type="protein sequence ID" value="CAA9586227.1"/>
    <property type="molecule type" value="Genomic_DNA"/>
</dbReference>
<sequence length="197" mass="20763">MSFFDQILGGGQQQQEYQDFVQRYDQGAPWDGISDQEALERYDQIAPQMSQEQYVDAAQQAFTQMSPDERMQFGQFVQEQATQQGVSLPGLGGGMGGFQDPGLLAQMAGMLFQQQPNLLSQILGGSMGRMMGGGMMGGGPMGGMMGGGPMGGMMGSPLGGMMRGNAMGGGGMLNSPIGRAALAAFAAMAFKQMTGRR</sequence>
<protein>
    <submittedName>
        <fullName evidence="1">Uncharacterized protein</fullName>
    </submittedName>
</protein>
<accession>A0A6J4VVK7</accession>
<organism evidence="1">
    <name type="scientific">uncultured Thermomicrobiales bacterium</name>
    <dbReference type="NCBI Taxonomy" id="1645740"/>
    <lineage>
        <taxon>Bacteria</taxon>
        <taxon>Pseudomonadati</taxon>
        <taxon>Thermomicrobiota</taxon>
        <taxon>Thermomicrobia</taxon>
        <taxon>Thermomicrobiales</taxon>
        <taxon>environmental samples</taxon>
    </lineage>
</organism>
<proteinExistence type="predicted"/>
<dbReference type="AlphaFoldDB" id="A0A6J4VVK7"/>
<reference evidence="1" key="1">
    <citation type="submission" date="2020-02" db="EMBL/GenBank/DDBJ databases">
        <authorList>
            <person name="Meier V. D."/>
        </authorList>
    </citation>
    <scope>NUCLEOTIDE SEQUENCE</scope>
    <source>
        <strain evidence="1">AVDCRST_MAG88</strain>
    </source>
</reference>
<name>A0A6J4VVK7_9BACT</name>